<feature type="modified residue" description="4-aspartylphosphate" evidence="6">
    <location>
        <position position="517"/>
    </location>
</feature>
<dbReference type="SMART" id="SM00448">
    <property type="entry name" value="REC"/>
    <property type="match status" value="1"/>
</dbReference>
<evidence type="ECO:0000256" key="7">
    <source>
        <dbReference type="SAM" id="Phobius"/>
    </source>
</evidence>
<dbReference type="Gene3D" id="1.10.287.130">
    <property type="match status" value="1"/>
</dbReference>
<dbReference type="CDD" id="cd00156">
    <property type="entry name" value="REC"/>
    <property type="match status" value="1"/>
</dbReference>
<dbReference type="InterPro" id="IPR003661">
    <property type="entry name" value="HisK_dim/P_dom"/>
</dbReference>
<feature type="transmembrane region" description="Helical" evidence="7">
    <location>
        <begin position="49"/>
        <end position="70"/>
    </location>
</feature>
<dbReference type="InterPro" id="IPR003594">
    <property type="entry name" value="HATPase_dom"/>
</dbReference>
<comment type="catalytic activity">
    <reaction evidence="1">
        <text>ATP + protein L-histidine = ADP + protein N-phospho-L-histidine.</text>
        <dbReference type="EC" id="2.7.13.3"/>
    </reaction>
</comment>
<evidence type="ECO:0000259" key="8">
    <source>
        <dbReference type="PROSITE" id="PS50109"/>
    </source>
</evidence>
<keyword evidence="5" id="KW-0418">Kinase</keyword>
<evidence type="ECO:0000259" key="9">
    <source>
        <dbReference type="PROSITE" id="PS50110"/>
    </source>
</evidence>
<dbReference type="SUPFAM" id="SSF55874">
    <property type="entry name" value="ATPase domain of HSP90 chaperone/DNA topoisomerase II/histidine kinase"/>
    <property type="match status" value="1"/>
</dbReference>
<dbReference type="InterPro" id="IPR036890">
    <property type="entry name" value="HATPase_C_sf"/>
</dbReference>
<dbReference type="GO" id="GO:0009927">
    <property type="term" value="F:histidine phosphotransfer kinase activity"/>
    <property type="evidence" value="ECO:0007669"/>
    <property type="project" value="TreeGrafter"/>
</dbReference>
<dbReference type="EC" id="2.7.13.3" evidence="2"/>
<dbReference type="FunFam" id="3.30.565.10:FF:000049">
    <property type="entry name" value="Two-component sensor histidine kinase"/>
    <property type="match status" value="1"/>
</dbReference>
<keyword evidence="3 6" id="KW-0597">Phosphoprotein</keyword>
<dbReference type="PROSITE" id="PS50109">
    <property type="entry name" value="HIS_KIN"/>
    <property type="match status" value="1"/>
</dbReference>
<evidence type="ECO:0000256" key="6">
    <source>
        <dbReference type="PROSITE-ProRule" id="PRU00169"/>
    </source>
</evidence>
<feature type="domain" description="Histidine kinase" evidence="8">
    <location>
        <begin position="234"/>
        <end position="447"/>
    </location>
</feature>
<dbReference type="InterPro" id="IPR001789">
    <property type="entry name" value="Sig_transdc_resp-reg_receiver"/>
</dbReference>
<keyword evidence="10" id="KW-0547">Nucleotide-binding</keyword>
<dbReference type="PANTHER" id="PTHR43047">
    <property type="entry name" value="TWO-COMPONENT HISTIDINE PROTEIN KINASE"/>
    <property type="match status" value="1"/>
</dbReference>
<feature type="transmembrane region" description="Helical" evidence="7">
    <location>
        <begin position="86"/>
        <end position="108"/>
    </location>
</feature>
<dbReference type="InterPro" id="IPR011006">
    <property type="entry name" value="CheY-like_superfamily"/>
</dbReference>
<dbReference type="Pfam" id="PF00512">
    <property type="entry name" value="HisKA"/>
    <property type="match status" value="1"/>
</dbReference>
<accession>A0AAU7LV95</accession>
<keyword evidence="10" id="KW-0067">ATP-binding</keyword>
<dbReference type="PRINTS" id="PR00344">
    <property type="entry name" value="BCTRLSENSOR"/>
</dbReference>
<sequence length="589" mass="63965">MPGKLLWLTESHVLVEQVRLLCANVGSSVIPTFVLLGLLFWVLSGDVNVMWLGLWCAVTALSKLCCWLHAKRQLSRGVSVDGVPRLVWMLIALNALDGAIWGALPWVALDTAHLAGSVLVIAVLTGVAANSMSLLSPVLPVFVGFVIAEMIAGVSKLFLIGDPAYSALGIAGFLYFAIMMGQAINIARTTRTSIDLRFENIELMDQLRKKTAIAEAARHEAEEANAAKSKFLAAASHDLRQPIHAQGLFLEVLGQTPLTAHQREVLDCARSASLASSEMLNTLLDFSRIDAGVVRPHIQPFQLQTLLHKIENDLAPLADAKGMVYRSRETRATINSDATLVEMILRNLVSNAIRYTERGGVLITCRKRRHLAVVEVWDTGIGIAFENQQDIFREFHQLGNPERDRRKGLGLGLAIADGLAKALGRDLSLSSRPGRGSVFRLALPLSHATVAPVEPVWKPDPAHLQGMHVLVVDDDEAVVLGMAQLLQGWGCRCDTAGSIADALALARMHTPNVVISDYRLREQRTGAEAISALRGMLGKQIPALMITGDTAPERLREAMASDVPLLHKPVAPDQLYRALGELMRSMAAG</sequence>
<dbReference type="CDD" id="cd00082">
    <property type="entry name" value="HisKA"/>
    <property type="match status" value="1"/>
</dbReference>
<dbReference type="GO" id="GO:0005886">
    <property type="term" value="C:plasma membrane"/>
    <property type="evidence" value="ECO:0007669"/>
    <property type="project" value="TreeGrafter"/>
</dbReference>
<dbReference type="Gene3D" id="3.40.50.2300">
    <property type="match status" value="1"/>
</dbReference>
<dbReference type="GO" id="GO:0000155">
    <property type="term" value="F:phosphorelay sensor kinase activity"/>
    <property type="evidence" value="ECO:0007669"/>
    <property type="project" value="InterPro"/>
</dbReference>
<dbReference type="SMART" id="SM00388">
    <property type="entry name" value="HisKA"/>
    <property type="match status" value="1"/>
</dbReference>
<dbReference type="Gene3D" id="3.30.565.10">
    <property type="entry name" value="Histidine kinase-like ATPase, C-terminal domain"/>
    <property type="match status" value="1"/>
</dbReference>
<evidence type="ECO:0000256" key="5">
    <source>
        <dbReference type="ARBA" id="ARBA00022777"/>
    </source>
</evidence>
<dbReference type="PANTHER" id="PTHR43047:SF9">
    <property type="entry name" value="HISTIDINE KINASE"/>
    <property type="match status" value="1"/>
</dbReference>
<dbReference type="SMART" id="SM00387">
    <property type="entry name" value="HATPase_c"/>
    <property type="match status" value="1"/>
</dbReference>
<dbReference type="InterPro" id="IPR005467">
    <property type="entry name" value="His_kinase_dom"/>
</dbReference>
<reference evidence="10" key="1">
    <citation type="submission" date="2024-05" db="EMBL/GenBank/DDBJ databases">
        <authorList>
            <person name="Bunk B."/>
            <person name="Swiderski J."/>
            <person name="Sproer C."/>
            <person name="Thiel V."/>
        </authorList>
    </citation>
    <scope>NUCLEOTIDE SEQUENCE</scope>
    <source>
        <strain evidence="10">DSM 17735</strain>
    </source>
</reference>
<dbReference type="SUPFAM" id="SSF47384">
    <property type="entry name" value="Homodimeric domain of signal transducing histidine kinase"/>
    <property type="match status" value="1"/>
</dbReference>
<dbReference type="PROSITE" id="PS50110">
    <property type="entry name" value="RESPONSE_REGULATORY"/>
    <property type="match status" value="1"/>
</dbReference>
<evidence type="ECO:0000256" key="4">
    <source>
        <dbReference type="ARBA" id="ARBA00022679"/>
    </source>
</evidence>
<feature type="transmembrane region" description="Helical" evidence="7">
    <location>
        <begin position="165"/>
        <end position="187"/>
    </location>
</feature>
<dbReference type="InterPro" id="IPR004358">
    <property type="entry name" value="Sig_transdc_His_kin-like_C"/>
</dbReference>
<evidence type="ECO:0000313" key="10">
    <source>
        <dbReference type="EMBL" id="XBP71597.1"/>
    </source>
</evidence>
<evidence type="ECO:0000256" key="2">
    <source>
        <dbReference type="ARBA" id="ARBA00012438"/>
    </source>
</evidence>
<gene>
    <name evidence="10" type="ORF">ABLV49_07325</name>
</gene>
<dbReference type="AlphaFoldDB" id="A0AAU7LV95"/>
<protein>
    <recommendedName>
        <fullName evidence="2">histidine kinase</fullName>
        <ecNumber evidence="2">2.7.13.3</ecNumber>
    </recommendedName>
</protein>
<dbReference type="SUPFAM" id="SSF52172">
    <property type="entry name" value="CheY-like"/>
    <property type="match status" value="1"/>
</dbReference>
<evidence type="ECO:0000256" key="1">
    <source>
        <dbReference type="ARBA" id="ARBA00000085"/>
    </source>
</evidence>
<keyword evidence="4" id="KW-0808">Transferase</keyword>
<keyword evidence="7" id="KW-0812">Transmembrane</keyword>
<proteinExistence type="predicted"/>
<dbReference type="Pfam" id="PF00072">
    <property type="entry name" value="Response_reg"/>
    <property type="match status" value="1"/>
</dbReference>
<dbReference type="GO" id="GO:0005524">
    <property type="term" value="F:ATP binding"/>
    <property type="evidence" value="ECO:0007669"/>
    <property type="project" value="UniProtKB-KW"/>
</dbReference>
<dbReference type="InterPro" id="IPR036097">
    <property type="entry name" value="HisK_dim/P_sf"/>
</dbReference>
<dbReference type="RefSeq" id="WP_349280961.1">
    <property type="nucleotide sequence ID" value="NZ_CBCSCU010000033.1"/>
</dbReference>
<name>A0AAU7LV95_9BURK</name>
<feature type="domain" description="Response regulatory" evidence="9">
    <location>
        <begin position="468"/>
        <end position="583"/>
    </location>
</feature>
<feature type="transmembrane region" description="Helical" evidence="7">
    <location>
        <begin position="21"/>
        <end position="43"/>
    </location>
</feature>
<keyword evidence="7" id="KW-1133">Transmembrane helix</keyword>
<dbReference type="Pfam" id="PF02518">
    <property type="entry name" value="HATPase_c"/>
    <property type="match status" value="1"/>
</dbReference>
<organism evidence="10">
    <name type="scientific">Polaromonas hydrogenivorans</name>
    <dbReference type="NCBI Taxonomy" id="335476"/>
    <lineage>
        <taxon>Bacteria</taxon>
        <taxon>Pseudomonadati</taxon>
        <taxon>Pseudomonadota</taxon>
        <taxon>Betaproteobacteria</taxon>
        <taxon>Burkholderiales</taxon>
        <taxon>Comamonadaceae</taxon>
        <taxon>Polaromonas</taxon>
    </lineage>
</organism>
<keyword evidence="7" id="KW-0472">Membrane</keyword>
<dbReference type="EMBL" id="CP157675">
    <property type="protein sequence ID" value="XBP71597.1"/>
    <property type="molecule type" value="Genomic_DNA"/>
</dbReference>
<evidence type="ECO:0000256" key="3">
    <source>
        <dbReference type="ARBA" id="ARBA00022553"/>
    </source>
</evidence>